<dbReference type="PANTHER" id="PTHR35271:SF1">
    <property type="entry name" value="ABC TRANSPORTER, SUBSTRATE-BINDING LIPOPROTEIN"/>
    <property type="match status" value="1"/>
</dbReference>
<dbReference type="Proteomes" id="UP000034736">
    <property type="component" value="Unassembled WGS sequence"/>
</dbReference>
<dbReference type="CDD" id="cd06325">
    <property type="entry name" value="PBP1_ABC_unchar_transporter"/>
    <property type="match status" value="1"/>
</dbReference>
<sequence length="336" mass="36136">MSKKSLLITLLLFLAITAASAYFLYYNAFLQVKSSAPKRIAVLLASDLQLSSVEGLKAGLKEIGYVDGKDITIEVNNPKGDRDLTKKMAADIVALKPDLIVSISTSASSAVKGADKDAAIPVVFADVGNFSELGIENIQHPGGFMTGVVVDNVPAAPKRTELLKTLVPGMKKLGILVNDKHVSYNEILKAHEAGAEKLGIKIIWYNVSKKEDVSPAMEKLVADKVDAYMTTSEATISGNADLIAPVLRKAKIPSIDFNIERGVSSGYLMVYGVSRFDTGKQSARIADKVLRGAKPGDIPVEFASALQFEISTALAKEMNIKIPEPLLLQANKVYQE</sequence>
<dbReference type="InterPro" id="IPR007487">
    <property type="entry name" value="ABC_transpt-TYRBP-like"/>
</dbReference>
<evidence type="ECO:0000313" key="1">
    <source>
        <dbReference type="EMBL" id="KKT41803.1"/>
    </source>
</evidence>
<name>A0A0G1H5Q1_9BACT</name>
<dbReference type="AlphaFoldDB" id="A0A0G1H5Q1"/>
<dbReference type="SUPFAM" id="SSF53822">
    <property type="entry name" value="Periplasmic binding protein-like I"/>
    <property type="match status" value="1"/>
</dbReference>
<reference evidence="1 2" key="1">
    <citation type="journal article" date="2015" name="Nature">
        <title>rRNA introns, odd ribosomes, and small enigmatic genomes across a large radiation of phyla.</title>
        <authorList>
            <person name="Brown C.T."/>
            <person name="Hug L.A."/>
            <person name="Thomas B.C."/>
            <person name="Sharon I."/>
            <person name="Castelle C.J."/>
            <person name="Singh A."/>
            <person name="Wilkins M.J."/>
            <person name="Williams K.H."/>
            <person name="Banfield J.F."/>
        </authorList>
    </citation>
    <scope>NUCLEOTIDE SEQUENCE [LARGE SCALE GENOMIC DNA]</scope>
</reference>
<dbReference type="InterPro" id="IPR028082">
    <property type="entry name" value="Peripla_BP_I"/>
</dbReference>
<dbReference type="Gene3D" id="3.40.50.2300">
    <property type="match status" value="2"/>
</dbReference>
<dbReference type="STRING" id="1618647.UW30_C0004G0002"/>
<protein>
    <submittedName>
        <fullName evidence="1">ABC transporter substrate binding protein</fullName>
    </submittedName>
</protein>
<gene>
    <name evidence="1" type="ORF">UW30_C0004G0002</name>
</gene>
<evidence type="ECO:0000313" key="2">
    <source>
        <dbReference type="Proteomes" id="UP000034736"/>
    </source>
</evidence>
<dbReference type="EMBL" id="LCHU01000004">
    <property type="protein sequence ID" value="KKT41803.1"/>
    <property type="molecule type" value="Genomic_DNA"/>
</dbReference>
<accession>A0A0G1H5Q1</accession>
<proteinExistence type="predicted"/>
<dbReference type="PANTHER" id="PTHR35271">
    <property type="entry name" value="ABC TRANSPORTER, SUBSTRATE-BINDING LIPOPROTEIN-RELATED"/>
    <property type="match status" value="1"/>
</dbReference>
<dbReference type="Pfam" id="PF04392">
    <property type="entry name" value="ABC_sub_bind"/>
    <property type="match status" value="1"/>
</dbReference>
<organism evidence="1 2">
    <name type="scientific">Candidatus Giovannonibacteria bacterium GW2011_GWA2_44_13b</name>
    <dbReference type="NCBI Taxonomy" id="1618647"/>
    <lineage>
        <taxon>Bacteria</taxon>
        <taxon>Candidatus Giovannoniibacteriota</taxon>
    </lineage>
</organism>
<comment type="caution">
    <text evidence="1">The sequence shown here is derived from an EMBL/GenBank/DDBJ whole genome shotgun (WGS) entry which is preliminary data.</text>
</comment>